<dbReference type="AlphaFoldDB" id="A0A0A9G5K5"/>
<reference evidence="1" key="2">
    <citation type="journal article" date="2015" name="Data Brief">
        <title>Shoot transcriptome of the giant reed, Arundo donax.</title>
        <authorList>
            <person name="Barrero R.A."/>
            <person name="Guerrero F.D."/>
            <person name="Moolhuijzen P."/>
            <person name="Goolsby J.A."/>
            <person name="Tidwell J."/>
            <person name="Bellgard S.E."/>
            <person name="Bellgard M.I."/>
        </authorList>
    </citation>
    <scope>NUCLEOTIDE SEQUENCE</scope>
    <source>
        <tissue evidence="1">Shoot tissue taken approximately 20 cm above the soil surface</tissue>
    </source>
</reference>
<organism evidence="1">
    <name type="scientific">Arundo donax</name>
    <name type="common">Giant reed</name>
    <name type="synonym">Donax arundinaceus</name>
    <dbReference type="NCBI Taxonomy" id="35708"/>
    <lineage>
        <taxon>Eukaryota</taxon>
        <taxon>Viridiplantae</taxon>
        <taxon>Streptophyta</taxon>
        <taxon>Embryophyta</taxon>
        <taxon>Tracheophyta</taxon>
        <taxon>Spermatophyta</taxon>
        <taxon>Magnoliopsida</taxon>
        <taxon>Liliopsida</taxon>
        <taxon>Poales</taxon>
        <taxon>Poaceae</taxon>
        <taxon>PACMAD clade</taxon>
        <taxon>Arundinoideae</taxon>
        <taxon>Arundineae</taxon>
        <taxon>Arundo</taxon>
    </lineage>
</organism>
<name>A0A0A9G5K5_ARUDO</name>
<sequence>MSLQMLLRLQALGPRRHMDRSPITLHQLESCITTKRYAYRKHGHFSY</sequence>
<protein>
    <submittedName>
        <fullName evidence="1">Actin-depolymerizing factor 6</fullName>
    </submittedName>
</protein>
<accession>A0A0A9G5K5</accession>
<dbReference type="EMBL" id="GBRH01178119">
    <property type="protein sequence ID" value="JAE19777.1"/>
    <property type="molecule type" value="Transcribed_RNA"/>
</dbReference>
<reference evidence="1" key="1">
    <citation type="submission" date="2014-09" db="EMBL/GenBank/DDBJ databases">
        <authorList>
            <person name="Magalhaes I.L.F."/>
            <person name="Oliveira U."/>
            <person name="Santos F.R."/>
            <person name="Vidigal T.H.D.A."/>
            <person name="Brescovit A.D."/>
            <person name="Santos A.J."/>
        </authorList>
    </citation>
    <scope>NUCLEOTIDE SEQUENCE</scope>
    <source>
        <tissue evidence="1">Shoot tissue taken approximately 20 cm above the soil surface</tissue>
    </source>
</reference>
<evidence type="ECO:0000313" key="1">
    <source>
        <dbReference type="EMBL" id="JAE19777.1"/>
    </source>
</evidence>
<proteinExistence type="predicted"/>